<reference evidence="3" key="1">
    <citation type="submission" date="2017-01" db="EMBL/GenBank/DDBJ databases">
        <authorList>
            <person name="Wolfgang W.J."/>
            <person name="Cole J."/>
            <person name="Wroblewski D."/>
            <person name="Mcginnis J."/>
            <person name="Musser K.A."/>
        </authorList>
    </citation>
    <scope>NUCLEOTIDE SEQUENCE [LARGE SCALE GENOMIC DNA]</scope>
    <source>
        <strain evidence="3">DSM 19151</strain>
    </source>
</reference>
<dbReference type="PANTHER" id="PTHR33570">
    <property type="entry name" value="4-CARBOXYMUCONOLACTONE DECARBOXYLASE FAMILY PROTEIN"/>
    <property type="match status" value="1"/>
</dbReference>
<organism evidence="2 3">
    <name type="scientific">Neisseria dentiae</name>
    <dbReference type="NCBI Taxonomy" id="194197"/>
    <lineage>
        <taxon>Bacteria</taxon>
        <taxon>Pseudomonadati</taxon>
        <taxon>Pseudomonadota</taxon>
        <taxon>Betaproteobacteria</taxon>
        <taxon>Neisseriales</taxon>
        <taxon>Neisseriaceae</taxon>
        <taxon>Neisseria</taxon>
    </lineage>
</organism>
<dbReference type="GO" id="GO:0051920">
    <property type="term" value="F:peroxiredoxin activity"/>
    <property type="evidence" value="ECO:0007669"/>
    <property type="project" value="InterPro"/>
</dbReference>
<dbReference type="PANTHER" id="PTHR33570:SF2">
    <property type="entry name" value="CARBOXYMUCONOLACTONE DECARBOXYLASE-LIKE DOMAIN-CONTAINING PROTEIN"/>
    <property type="match status" value="1"/>
</dbReference>
<dbReference type="InterPro" id="IPR003779">
    <property type="entry name" value="CMD-like"/>
</dbReference>
<sequence>MQQRELITLAALGGCEKQLCVHIYTSLNVGWSKQQVIETFMQCIPYVGFPKALNTVYAAEEVLAASGEEDKP</sequence>
<gene>
    <name evidence="2" type="ORF">BWD09_05430</name>
</gene>
<keyword evidence="3" id="KW-1185">Reference proteome</keyword>
<dbReference type="Gene3D" id="1.20.1290.10">
    <property type="entry name" value="AhpD-like"/>
    <property type="match status" value="1"/>
</dbReference>
<protein>
    <recommendedName>
        <fullName evidence="1">Carboxymuconolactone decarboxylase-like domain-containing protein</fullName>
    </recommendedName>
</protein>
<dbReference type="STRING" id="194197.BWD09_05430"/>
<dbReference type="GeneID" id="94582125"/>
<accession>A0A1X3DD61</accession>
<comment type="caution">
    <text evidence="2">The sequence shown here is derived from an EMBL/GenBank/DDBJ whole genome shotgun (WGS) entry which is preliminary data.</text>
</comment>
<evidence type="ECO:0000313" key="3">
    <source>
        <dbReference type="Proteomes" id="UP000193118"/>
    </source>
</evidence>
<dbReference type="AlphaFoldDB" id="A0A1X3DD61"/>
<evidence type="ECO:0000313" key="2">
    <source>
        <dbReference type="EMBL" id="OSI17437.1"/>
    </source>
</evidence>
<feature type="domain" description="Carboxymuconolactone decarboxylase-like" evidence="1">
    <location>
        <begin position="3"/>
        <end position="61"/>
    </location>
</feature>
<dbReference type="InterPro" id="IPR029032">
    <property type="entry name" value="AhpD-like"/>
</dbReference>
<evidence type="ECO:0000259" key="1">
    <source>
        <dbReference type="Pfam" id="PF02627"/>
    </source>
</evidence>
<dbReference type="Pfam" id="PF02627">
    <property type="entry name" value="CMD"/>
    <property type="match status" value="1"/>
</dbReference>
<dbReference type="RefSeq" id="WP_245945461.1">
    <property type="nucleotide sequence ID" value="NZ_CAUJPZ010000060.1"/>
</dbReference>
<name>A0A1X3DD61_9NEIS</name>
<dbReference type="EMBL" id="MTBO01000010">
    <property type="protein sequence ID" value="OSI17437.1"/>
    <property type="molecule type" value="Genomic_DNA"/>
</dbReference>
<dbReference type="Proteomes" id="UP000193118">
    <property type="component" value="Unassembled WGS sequence"/>
</dbReference>
<dbReference type="InterPro" id="IPR052512">
    <property type="entry name" value="4CMD/NDH-1_regulator"/>
</dbReference>
<proteinExistence type="predicted"/>
<dbReference type="SUPFAM" id="SSF69118">
    <property type="entry name" value="AhpD-like"/>
    <property type="match status" value="1"/>
</dbReference>